<dbReference type="PANTHER" id="PTHR43092">
    <property type="entry name" value="L-CYSTEINE DESULFHYDRASE"/>
    <property type="match status" value="1"/>
</dbReference>
<evidence type="ECO:0000256" key="1">
    <source>
        <dbReference type="ARBA" id="ARBA00001933"/>
    </source>
</evidence>
<reference evidence="7" key="1">
    <citation type="journal article" date="2019" name="Int. J. Syst. Evol. Microbiol.">
        <title>The Global Catalogue of Microorganisms (GCM) 10K type strain sequencing project: providing services to taxonomists for standard genome sequencing and annotation.</title>
        <authorList>
            <consortium name="The Broad Institute Genomics Platform"/>
            <consortium name="The Broad Institute Genome Sequencing Center for Infectious Disease"/>
            <person name="Wu L."/>
            <person name="Ma J."/>
        </authorList>
    </citation>
    <scope>NUCLEOTIDE SEQUENCE [LARGE SCALE GENOMIC DNA]</scope>
    <source>
        <strain evidence="7">CCUG 61948</strain>
    </source>
</reference>
<dbReference type="GO" id="GO:0008483">
    <property type="term" value="F:transaminase activity"/>
    <property type="evidence" value="ECO:0007669"/>
    <property type="project" value="UniProtKB-KW"/>
</dbReference>
<dbReference type="Gene3D" id="3.90.1150.10">
    <property type="entry name" value="Aspartate Aminotransferase, domain 1"/>
    <property type="match status" value="1"/>
</dbReference>
<evidence type="ECO:0000256" key="2">
    <source>
        <dbReference type="ARBA" id="ARBA00022898"/>
    </source>
</evidence>
<dbReference type="SUPFAM" id="SSF53383">
    <property type="entry name" value="PLP-dependent transferases"/>
    <property type="match status" value="1"/>
</dbReference>
<evidence type="ECO:0000256" key="4">
    <source>
        <dbReference type="RuleBase" id="RU004504"/>
    </source>
</evidence>
<dbReference type="Pfam" id="PF00266">
    <property type="entry name" value="Aminotran_5"/>
    <property type="match status" value="1"/>
</dbReference>
<evidence type="ECO:0000256" key="3">
    <source>
        <dbReference type="RuleBase" id="RU004075"/>
    </source>
</evidence>
<dbReference type="PROSITE" id="PS51318">
    <property type="entry name" value="TAT"/>
    <property type="match status" value="1"/>
</dbReference>
<keyword evidence="6" id="KW-0032">Aminotransferase</keyword>
<evidence type="ECO:0000313" key="6">
    <source>
        <dbReference type="EMBL" id="MFD0797985.1"/>
    </source>
</evidence>
<comment type="cofactor">
    <cofactor evidence="1 4">
        <name>pyridoxal 5'-phosphate</name>
        <dbReference type="ChEBI" id="CHEBI:597326"/>
    </cofactor>
</comment>
<comment type="caution">
    <text evidence="6">The sequence shown here is derived from an EMBL/GenBank/DDBJ whole genome shotgun (WGS) entry which is preliminary data.</text>
</comment>
<keyword evidence="2" id="KW-0663">Pyridoxal phosphate</keyword>
<dbReference type="InterPro" id="IPR006311">
    <property type="entry name" value="TAT_signal"/>
</dbReference>
<dbReference type="EMBL" id="JBHTHY010000007">
    <property type="protein sequence ID" value="MFD0797985.1"/>
    <property type="molecule type" value="Genomic_DNA"/>
</dbReference>
<dbReference type="Gene3D" id="3.40.640.10">
    <property type="entry name" value="Type I PLP-dependent aspartate aminotransferase-like (Major domain)"/>
    <property type="match status" value="1"/>
</dbReference>
<dbReference type="RefSeq" id="WP_379934516.1">
    <property type="nucleotide sequence ID" value="NZ_JBHTHY010000007.1"/>
</dbReference>
<keyword evidence="6" id="KW-0808">Transferase</keyword>
<dbReference type="InterPro" id="IPR000192">
    <property type="entry name" value="Aminotrans_V_dom"/>
</dbReference>
<comment type="similarity">
    <text evidence="3">Belongs to the class-V pyridoxal-phosphate-dependent aminotransferase family.</text>
</comment>
<gene>
    <name evidence="6" type="ORF">ACFQZJ_10965</name>
</gene>
<dbReference type="Proteomes" id="UP001597012">
    <property type="component" value="Unassembled WGS sequence"/>
</dbReference>
<evidence type="ECO:0000259" key="5">
    <source>
        <dbReference type="Pfam" id="PF00266"/>
    </source>
</evidence>
<accession>A0ABW3B4E9</accession>
<dbReference type="InterPro" id="IPR015421">
    <property type="entry name" value="PyrdxlP-dep_Trfase_major"/>
</dbReference>
<dbReference type="InterPro" id="IPR015424">
    <property type="entry name" value="PyrdxlP-dep_Trfase"/>
</dbReference>
<dbReference type="InterPro" id="IPR015422">
    <property type="entry name" value="PyrdxlP-dep_Trfase_small"/>
</dbReference>
<keyword evidence="7" id="KW-1185">Reference proteome</keyword>
<feature type="domain" description="Aminotransferase class V" evidence="5">
    <location>
        <begin position="108"/>
        <end position="418"/>
    </location>
</feature>
<sequence length="427" mass="47704">MDNKRRRFLKNVGVGVAGSLALPAQSWATSAQPIQASLALLKQFRNKNTEAYWETVASQFRFAKGVHYFNNGSLGACPLPIREATNTFRNTLDDFPSKYMWGGWETEKEATRKKVADLFSVSEEEIALIHNTTEGMNLIARSLALNKGDEVILADHEHTSAVAPWTVWQAEKGIKLVRPVLPILPKTKAEIVSVFKNAITPKTKVISLCHIVNTNGMMLPIKEISKMAHEHGILVAVDGAQGAGMVETNLKEMDCDFYTVSAHKWLFSPKGIGIFYAKKEKQSLLKPLIVARGYKDNSIRRLENYNTRNLPELLALGAAIDYRNTIGGAIIHNRTYELKHYFLAKIKDVDSIILKTPSNDELSAGIQVVELKEKDVKDVKTMLFDHYGIDSRPMTKFGLNAVRLSFAIFITKKDIDMLVDALKTIAT</sequence>
<name>A0ABW3B4E9_9FLAO</name>
<protein>
    <submittedName>
        <fullName evidence="6">Aminotransferase class V-fold PLP-dependent enzyme</fullName>
    </submittedName>
</protein>
<evidence type="ECO:0000313" key="7">
    <source>
        <dbReference type="Proteomes" id="UP001597012"/>
    </source>
</evidence>
<proteinExistence type="inferred from homology"/>
<dbReference type="PROSITE" id="PS00595">
    <property type="entry name" value="AA_TRANSFER_CLASS_5"/>
    <property type="match status" value="1"/>
</dbReference>
<dbReference type="PANTHER" id="PTHR43092:SF6">
    <property type="entry name" value="BLR1280 PROTEIN"/>
    <property type="match status" value="1"/>
</dbReference>
<organism evidence="6 7">
    <name type="scientific">Maribacter chungangensis</name>
    <dbReference type="NCBI Taxonomy" id="1069117"/>
    <lineage>
        <taxon>Bacteria</taxon>
        <taxon>Pseudomonadati</taxon>
        <taxon>Bacteroidota</taxon>
        <taxon>Flavobacteriia</taxon>
        <taxon>Flavobacteriales</taxon>
        <taxon>Flavobacteriaceae</taxon>
        <taxon>Maribacter</taxon>
    </lineage>
</organism>
<dbReference type="InterPro" id="IPR020578">
    <property type="entry name" value="Aminotrans_V_PyrdxlP_BS"/>
</dbReference>